<dbReference type="SUPFAM" id="SSF81301">
    <property type="entry name" value="Nucleotidyltransferase"/>
    <property type="match status" value="1"/>
</dbReference>
<dbReference type="eggNOG" id="COG2320">
    <property type="taxonomic scope" value="Bacteria"/>
</dbReference>
<dbReference type="InterPro" id="IPR043519">
    <property type="entry name" value="NT_sf"/>
</dbReference>
<keyword evidence="2" id="KW-1185">Reference proteome</keyword>
<dbReference type="Gene3D" id="3.30.460.10">
    <property type="entry name" value="Beta Polymerase, domain 2"/>
    <property type="match status" value="1"/>
</dbReference>
<reference evidence="1 2" key="1">
    <citation type="journal article" date="2010" name="Stand. Genomic Sci.">
        <title>Complete genome sequence of Desulfarculus baarsii type strain (2st14).</title>
        <authorList>
            <person name="Sun H."/>
            <person name="Spring S."/>
            <person name="Lapidus A."/>
            <person name="Davenport K."/>
            <person name="Del Rio T.G."/>
            <person name="Tice H."/>
            <person name="Nolan M."/>
            <person name="Copeland A."/>
            <person name="Cheng J.F."/>
            <person name="Lucas S."/>
            <person name="Tapia R."/>
            <person name="Goodwin L."/>
            <person name="Pitluck S."/>
            <person name="Ivanova N."/>
            <person name="Pagani I."/>
            <person name="Mavromatis K."/>
            <person name="Ovchinnikova G."/>
            <person name="Pati A."/>
            <person name="Chen A."/>
            <person name="Palaniappan K."/>
            <person name="Hauser L."/>
            <person name="Chang Y.J."/>
            <person name="Jeffries C.D."/>
            <person name="Detter J.C."/>
            <person name="Han C."/>
            <person name="Rohde M."/>
            <person name="Brambilla E."/>
            <person name="Goker M."/>
            <person name="Woyke T."/>
            <person name="Bristow J."/>
            <person name="Eisen J.A."/>
            <person name="Markowitz V."/>
            <person name="Hugenholtz P."/>
            <person name="Kyrpides N.C."/>
            <person name="Klenk H.P."/>
            <person name="Land M."/>
        </authorList>
    </citation>
    <scope>NUCLEOTIDE SEQUENCE [LARGE SCALE GENOMIC DNA]</scope>
    <source>
        <strain evidence="2">ATCC 33931 / DSM 2075 / LMG 7858 / VKM B-1802 / 2st14</strain>
    </source>
</reference>
<dbReference type="HOGENOM" id="CLU_086407_4_1_7"/>
<gene>
    <name evidence="1" type="ordered locus">Deba_0118</name>
</gene>
<dbReference type="PANTHER" id="PTHR34822">
    <property type="entry name" value="GRPB DOMAIN PROTEIN (AFU_ORTHOLOGUE AFUA_1G01530)"/>
    <property type="match status" value="1"/>
</dbReference>
<protein>
    <recommendedName>
        <fullName evidence="3">GrpB family protein</fullName>
    </recommendedName>
</protein>
<sequence>MDEQLRQKIARVVAEPVEIVDPDPRWPALFAREKAHLLACLPDGAIDRLSHCGSTAVPGLPAKPIIDILALTPGPASARDVVAPILEAQGYDYFWRPSFGDDTPPYYAWFIKRDAAGRRTHHIHLIEAHFPQWDWLLARDYLRENPAEAKRYARLKLTLAKRYAADRIAYTKAKAAFLGALTAKAKAAAGL</sequence>
<dbReference type="AlphaFoldDB" id="E1QDH8"/>
<dbReference type="EMBL" id="CP002085">
    <property type="protein sequence ID" value="ADK83497.1"/>
    <property type="molecule type" value="Genomic_DNA"/>
</dbReference>
<organism evidence="1 2">
    <name type="scientific">Desulfarculus baarsii (strain ATCC 33931 / DSM 2075 / LMG 7858 / VKM B-1802 / 2st14)</name>
    <dbReference type="NCBI Taxonomy" id="644282"/>
    <lineage>
        <taxon>Bacteria</taxon>
        <taxon>Pseudomonadati</taxon>
        <taxon>Thermodesulfobacteriota</taxon>
        <taxon>Desulfarculia</taxon>
        <taxon>Desulfarculales</taxon>
        <taxon>Desulfarculaceae</taxon>
        <taxon>Desulfarculus</taxon>
    </lineage>
</organism>
<dbReference type="OrthoDB" id="9799092at2"/>
<accession>E1QDH8</accession>
<dbReference type="Proteomes" id="UP000009047">
    <property type="component" value="Chromosome"/>
</dbReference>
<evidence type="ECO:0000313" key="2">
    <source>
        <dbReference type="Proteomes" id="UP000009047"/>
    </source>
</evidence>
<evidence type="ECO:0000313" key="1">
    <source>
        <dbReference type="EMBL" id="ADK83497.1"/>
    </source>
</evidence>
<name>E1QDH8_DESB2</name>
<dbReference type="RefSeq" id="WP_013256953.1">
    <property type="nucleotide sequence ID" value="NC_014365.1"/>
</dbReference>
<dbReference type="InterPro" id="IPR007344">
    <property type="entry name" value="GrpB/CoaE"/>
</dbReference>
<evidence type="ECO:0008006" key="3">
    <source>
        <dbReference type="Google" id="ProtNLM"/>
    </source>
</evidence>
<proteinExistence type="predicted"/>
<dbReference type="KEGG" id="dbr:Deba_0118"/>
<dbReference type="STRING" id="644282.Deba_0118"/>
<dbReference type="Pfam" id="PF04229">
    <property type="entry name" value="GrpB"/>
    <property type="match status" value="1"/>
</dbReference>
<dbReference type="PANTHER" id="PTHR34822:SF1">
    <property type="entry name" value="GRPB FAMILY PROTEIN"/>
    <property type="match status" value="1"/>
</dbReference>